<reference evidence="2" key="1">
    <citation type="journal article" date="2020" name="Nature">
        <title>Giant virus diversity and host interactions through global metagenomics.</title>
        <authorList>
            <person name="Schulz F."/>
            <person name="Roux S."/>
            <person name="Paez-Espino D."/>
            <person name="Jungbluth S."/>
            <person name="Walsh D.A."/>
            <person name="Denef V.J."/>
            <person name="McMahon K.D."/>
            <person name="Konstantinidis K.T."/>
            <person name="Eloe-Fadrosh E.A."/>
            <person name="Kyrpides N.C."/>
            <person name="Woyke T."/>
        </authorList>
    </citation>
    <scope>NUCLEOTIDE SEQUENCE</scope>
    <source>
        <strain evidence="2">GVMAG-M-3300009155-2</strain>
    </source>
</reference>
<feature type="region of interest" description="Disordered" evidence="1">
    <location>
        <begin position="92"/>
        <end position="127"/>
    </location>
</feature>
<sequence>MIPFSRTSIVYNNPNKLVGLQPFYYRIRSSDTNLTSNTPANQYQRLKQIQNTVRVPASLYTSNLGSLNAYQKPTVATYGVCWNQMSDRPIPSVQKTAVPTGSNSSLNRKHTSVTSSRPGGQSPGGVGCDIKHNSYDRYLNRLKGKGPLRRGVIPPNFGTPVIPFNPAFPVYGAKTTKTSIVSSSQCDCPIQTNNTASNIQIYNNPLYYPYPSAQYAFNVGDFVYAMQSGNNFFTRATILQVLDGDNYEIEFDNGIVETQNITALMLYFPCNCGAEMNGVSFKTGFILNYANNTYGYTCLLPNYPALQEFFN</sequence>
<organism evidence="2">
    <name type="scientific">viral metagenome</name>
    <dbReference type="NCBI Taxonomy" id="1070528"/>
    <lineage>
        <taxon>unclassified sequences</taxon>
        <taxon>metagenomes</taxon>
        <taxon>organismal metagenomes</taxon>
    </lineage>
</organism>
<proteinExistence type="predicted"/>
<name>A0A6C0EPW8_9ZZZZ</name>
<evidence type="ECO:0008006" key="3">
    <source>
        <dbReference type="Google" id="ProtNLM"/>
    </source>
</evidence>
<dbReference type="AlphaFoldDB" id="A0A6C0EPW8"/>
<feature type="compositionally biased region" description="Polar residues" evidence="1">
    <location>
        <begin position="93"/>
        <end position="119"/>
    </location>
</feature>
<protein>
    <recommendedName>
        <fullName evidence="3">Tudor domain-containing protein</fullName>
    </recommendedName>
</protein>
<accession>A0A6C0EPW8</accession>
<evidence type="ECO:0000256" key="1">
    <source>
        <dbReference type="SAM" id="MobiDB-lite"/>
    </source>
</evidence>
<dbReference type="Gene3D" id="2.30.30.140">
    <property type="match status" value="1"/>
</dbReference>
<dbReference type="EMBL" id="MN738916">
    <property type="protein sequence ID" value="QHT31236.1"/>
    <property type="molecule type" value="Genomic_DNA"/>
</dbReference>
<dbReference type="SUPFAM" id="SSF63748">
    <property type="entry name" value="Tudor/PWWP/MBT"/>
    <property type="match status" value="1"/>
</dbReference>
<evidence type="ECO:0000313" key="2">
    <source>
        <dbReference type="EMBL" id="QHT31236.1"/>
    </source>
</evidence>